<protein>
    <submittedName>
        <fullName evidence="1">Uncharacterized protein</fullName>
    </submittedName>
</protein>
<reference evidence="1" key="1">
    <citation type="submission" date="2022-09" db="EMBL/GenBank/DDBJ databases">
        <title>Culturomic study of gut microbiota in children with autism spectrum disorder.</title>
        <authorList>
            <person name="Efimov B.A."/>
            <person name="Chaplin A.V."/>
            <person name="Sokolova S.R."/>
            <person name="Pikina A.P."/>
            <person name="Korzhanova M."/>
            <person name="Belova V."/>
            <person name="Korostin D."/>
        </authorList>
    </citation>
    <scope>NUCLEOTIDE SEQUENCE</scope>
    <source>
        <strain evidence="1">ASD5510</strain>
    </source>
</reference>
<evidence type="ECO:0000313" key="1">
    <source>
        <dbReference type="EMBL" id="MCU7380979.1"/>
    </source>
</evidence>
<gene>
    <name evidence="1" type="ORF">OBO34_21940</name>
</gene>
<keyword evidence="2" id="KW-1185">Reference proteome</keyword>
<dbReference type="EMBL" id="JAOSHN010000018">
    <property type="protein sequence ID" value="MCU7380979.1"/>
    <property type="molecule type" value="Genomic_DNA"/>
</dbReference>
<proteinExistence type="predicted"/>
<sequence length="56" mass="6692">MKVKVIERYKDLELDEIKVQGDTFEVNKDRAEMLIRKGFVEEIKENKPKKEEPAKK</sequence>
<evidence type="ECO:0000313" key="2">
    <source>
        <dbReference type="Proteomes" id="UP001065549"/>
    </source>
</evidence>
<accession>A0A9J6QZL3</accession>
<name>A0A9J6QZL3_9FIRM</name>
<dbReference type="AlphaFoldDB" id="A0A9J6QZL3"/>
<dbReference type="RefSeq" id="WP_269478883.1">
    <property type="nucleotide sequence ID" value="NZ_JAOSHN010000018.1"/>
</dbReference>
<organism evidence="1 2">
    <name type="scientific">Hominibacterium faecale</name>
    <dbReference type="NCBI Taxonomy" id="2839743"/>
    <lineage>
        <taxon>Bacteria</taxon>
        <taxon>Bacillati</taxon>
        <taxon>Bacillota</taxon>
        <taxon>Clostridia</taxon>
        <taxon>Peptostreptococcales</taxon>
        <taxon>Anaerovoracaceae</taxon>
        <taxon>Hominibacterium</taxon>
    </lineage>
</organism>
<comment type="caution">
    <text evidence="1">The sequence shown here is derived from an EMBL/GenBank/DDBJ whole genome shotgun (WGS) entry which is preliminary data.</text>
</comment>
<dbReference type="Proteomes" id="UP001065549">
    <property type="component" value="Unassembled WGS sequence"/>
</dbReference>